<dbReference type="InterPro" id="IPR011050">
    <property type="entry name" value="Pectin_lyase_fold/virulence"/>
</dbReference>
<organism evidence="1 2">
    <name type="scientific">Streblomastix strix</name>
    <dbReference type="NCBI Taxonomy" id="222440"/>
    <lineage>
        <taxon>Eukaryota</taxon>
        <taxon>Metamonada</taxon>
        <taxon>Preaxostyla</taxon>
        <taxon>Oxymonadida</taxon>
        <taxon>Streblomastigidae</taxon>
        <taxon>Streblomastix</taxon>
    </lineage>
</organism>
<feature type="non-terminal residue" evidence="1">
    <location>
        <position position="510"/>
    </location>
</feature>
<sequence length="510" mass="53904">HLEWPCLTIDYAISQNTFNVKKIGIMNEYQLNEQFEINQGGKEVQILNQLTDSGTFTDIKSIMYIEGVGKIQLAAGTVQFNKIIFTINENATNGYVITGTATSTIISISDCIMKMQSDAEGYSILTGLVELTTTDDSISQAGGGIEATIGGSSGQLSISNTDFIKCISQQSYQAGAISLIIKDQGTVSISQTSFIQCESDQGSGINAQILSGGTLTIEGTCSFICCKARFDSGVSLYCTISGTNSKLILEDQLQFEGYIKDQEGNNQIDLGQGRGAYIDTSNNGIVEVNQILLNECKGINGGGIQINCQSSSKQTFIGTQFTKCVADQNGAGIYAFINSGEIELNQVIINECFALDGGGIYTSIDQDGKFIIKESSSINNCKSTSIGSGGGIYAIINSGQMEISESTINECLALDGGGIYTSIDQDGKFIIKESSSINNCESTSTGSGGGIYAIINSGQMEISETIIKECFALDGGGIYTSIELEGKFIIKESSSINNCKSTSTGSGGGI</sequence>
<dbReference type="SUPFAM" id="SSF51126">
    <property type="entry name" value="Pectin lyase-like"/>
    <property type="match status" value="1"/>
</dbReference>
<evidence type="ECO:0000313" key="1">
    <source>
        <dbReference type="EMBL" id="KAA6362135.1"/>
    </source>
</evidence>
<dbReference type="Proteomes" id="UP000324800">
    <property type="component" value="Unassembled WGS sequence"/>
</dbReference>
<protein>
    <recommendedName>
        <fullName evidence="3">Right handed beta helix domain-containing protein</fullName>
    </recommendedName>
</protein>
<reference evidence="1 2" key="1">
    <citation type="submission" date="2019-03" db="EMBL/GenBank/DDBJ databases">
        <title>Single cell metagenomics reveals metabolic interactions within the superorganism composed of flagellate Streblomastix strix and complex community of Bacteroidetes bacteria on its surface.</title>
        <authorList>
            <person name="Treitli S.C."/>
            <person name="Kolisko M."/>
            <person name="Husnik F."/>
            <person name="Keeling P."/>
            <person name="Hampl V."/>
        </authorList>
    </citation>
    <scope>NUCLEOTIDE SEQUENCE [LARGE SCALE GENOMIC DNA]</scope>
    <source>
        <strain evidence="1">ST1C</strain>
    </source>
</reference>
<evidence type="ECO:0008006" key="3">
    <source>
        <dbReference type="Google" id="ProtNLM"/>
    </source>
</evidence>
<dbReference type="OrthoDB" id="421972at2759"/>
<dbReference type="AlphaFoldDB" id="A0A5J4TXK3"/>
<name>A0A5J4TXK3_9EUKA</name>
<dbReference type="EMBL" id="SNRW01024608">
    <property type="protein sequence ID" value="KAA6362135.1"/>
    <property type="molecule type" value="Genomic_DNA"/>
</dbReference>
<gene>
    <name evidence="1" type="ORF">EZS28_042338</name>
</gene>
<accession>A0A5J4TXK3</accession>
<comment type="caution">
    <text evidence="1">The sequence shown here is derived from an EMBL/GenBank/DDBJ whole genome shotgun (WGS) entry which is preliminary data.</text>
</comment>
<feature type="non-terminal residue" evidence="1">
    <location>
        <position position="1"/>
    </location>
</feature>
<proteinExistence type="predicted"/>
<evidence type="ECO:0000313" key="2">
    <source>
        <dbReference type="Proteomes" id="UP000324800"/>
    </source>
</evidence>